<accession>A0A0E9VIP2</accession>
<name>A0A0E9VIP2_ANGAN</name>
<reference evidence="1" key="1">
    <citation type="submission" date="2014-11" db="EMBL/GenBank/DDBJ databases">
        <authorList>
            <person name="Amaro Gonzalez C."/>
        </authorList>
    </citation>
    <scope>NUCLEOTIDE SEQUENCE</scope>
</reference>
<dbReference type="AlphaFoldDB" id="A0A0E9VIP2"/>
<protein>
    <submittedName>
        <fullName evidence="1">Uncharacterized protein</fullName>
    </submittedName>
</protein>
<sequence length="33" mass="3753">MAFGRFGEHSIYLGCFFCPRSRCIAKLNLATDK</sequence>
<dbReference type="EMBL" id="GBXM01031307">
    <property type="protein sequence ID" value="JAH77270.1"/>
    <property type="molecule type" value="Transcribed_RNA"/>
</dbReference>
<organism evidence="1">
    <name type="scientific">Anguilla anguilla</name>
    <name type="common">European freshwater eel</name>
    <name type="synonym">Muraena anguilla</name>
    <dbReference type="NCBI Taxonomy" id="7936"/>
    <lineage>
        <taxon>Eukaryota</taxon>
        <taxon>Metazoa</taxon>
        <taxon>Chordata</taxon>
        <taxon>Craniata</taxon>
        <taxon>Vertebrata</taxon>
        <taxon>Euteleostomi</taxon>
        <taxon>Actinopterygii</taxon>
        <taxon>Neopterygii</taxon>
        <taxon>Teleostei</taxon>
        <taxon>Anguilliformes</taxon>
        <taxon>Anguillidae</taxon>
        <taxon>Anguilla</taxon>
    </lineage>
</organism>
<reference evidence="1" key="2">
    <citation type="journal article" date="2015" name="Fish Shellfish Immunol.">
        <title>Early steps in the European eel (Anguilla anguilla)-Vibrio vulnificus interaction in the gills: Role of the RtxA13 toxin.</title>
        <authorList>
            <person name="Callol A."/>
            <person name="Pajuelo D."/>
            <person name="Ebbesson L."/>
            <person name="Teles M."/>
            <person name="MacKenzie S."/>
            <person name="Amaro C."/>
        </authorList>
    </citation>
    <scope>NUCLEOTIDE SEQUENCE</scope>
</reference>
<evidence type="ECO:0000313" key="1">
    <source>
        <dbReference type="EMBL" id="JAH77270.1"/>
    </source>
</evidence>
<proteinExistence type="predicted"/>